<feature type="transmembrane region" description="Helical" evidence="1">
    <location>
        <begin position="84"/>
        <end position="102"/>
    </location>
</feature>
<keyword evidence="1" id="KW-0812">Transmembrane</keyword>
<gene>
    <name evidence="2" type="ORF">SYV04_34130</name>
</gene>
<reference evidence="2 3" key="1">
    <citation type="submission" date="2023-12" db="EMBL/GenBank/DDBJ databases">
        <title>the genome sequence of Hyalangium sp. s54d21.</title>
        <authorList>
            <person name="Zhang X."/>
        </authorList>
    </citation>
    <scope>NUCLEOTIDE SEQUENCE [LARGE SCALE GENOMIC DNA]</scope>
    <source>
        <strain evidence="3">s54d21</strain>
    </source>
</reference>
<dbReference type="EMBL" id="JAXIVS010000015">
    <property type="protein sequence ID" value="MDY7231480.1"/>
    <property type="molecule type" value="Genomic_DNA"/>
</dbReference>
<proteinExistence type="predicted"/>
<protein>
    <submittedName>
        <fullName evidence="2">Uncharacterized protein</fullName>
    </submittedName>
</protein>
<keyword evidence="1" id="KW-1133">Transmembrane helix</keyword>
<sequence length="181" mass="21071">MARRYWRSDRPYDYSFDTSLENQRLQDLWEQELRKLEEWWAFLDSLRKELPGLTIGDATATPDACFRCAAYSPRTSEPERPTRFIVVGCVSILAPVYTLYGVEYASSDIKRRKTRVYFEPLPSDMRQTAEVIARRIEATFTVTALPREIAETPIPLFVEPLKPPQTTLFHAFFTSEPDRLP</sequence>
<evidence type="ECO:0000313" key="3">
    <source>
        <dbReference type="Proteomes" id="UP001291309"/>
    </source>
</evidence>
<dbReference type="RefSeq" id="WP_321550196.1">
    <property type="nucleotide sequence ID" value="NZ_JAXIVS010000015.1"/>
</dbReference>
<comment type="caution">
    <text evidence="2">The sequence shown here is derived from an EMBL/GenBank/DDBJ whole genome shotgun (WGS) entry which is preliminary data.</text>
</comment>
<evidence type="ECO:0000256" key="1">
    <source>
        <dbReference type="SAM" id="Phobius"/>
    </source>
</evidence>
<dbReference type="Proteomes" id="UP001291309">
    <property type="component" value="Unassembled WGS sequence"/>
</dbReference>
<accession>A0ABU5HDX8</accession>
<organism evidence="2 3">
    <name type="scientific">Hyalangium rubrum</name>
    <dbReference type="NCBI Taxonomy" id="3103134"/>
    <lineage>
        <taxon>Bacteria</taxon>
        <taxon>Pseudomonadati</taxon>
        <taxon>Myxococcota</taxon>
        <taxon>Myxococcia</taxon>
        <taxon>Myxococcales</taxon>
        <taxon>Cystobacterineae</taxon>
        <taxon>Archangiaceae</taxon>
        <taxon>Hyalangium</taxon>
    </lineage>
</organism>
<keyword evidence="3" id="KW-1185">Reference proteome</keyword>
<name>A0ABU5HDX8_9BACT</name>
<keyword evidence="1" id="KW-0472">Membrane</keyword>
<evidence type="ECO:0000313" key="2">
    <source>
        <dbReference type="EMBL" id="MDY7231480.1"/>
    </source>
</evidence>